<evidence type="ECO:0000313" key="1">
    <source>
        <dbReference type="EMBL" id="SHJ87912.1"/>
    </source>
</evidence>
<dbReference type="Proteomes" id="UP000184301">
    <property type="component" value="Unassembled WGS sequence"/>
</dbReference>
<proteinExistence type="predicted"/>
<accession>A0A1M6MWW1</accession>
<keyword evidence="2" id="KW-1185">Reference proteome</keyword>
<dbReference type="OrthoDB" id="1978529at2"/>
<protein>
    <submittedName>
        <fullName evidence="1">Uncharacterized protein</fullName>
    </submittedName>
</protein>
<dbReference type="EMBL" id="FQZY01000020">
    <property type="protein sequence ID" value="SHJ87912.1"/>
    <property type="molecule type" value="Genomic_DNA"/>
</dbReference>
<dbReference type="STRING" id="1121950.SAMN02745243_01633"/>
<gene>
    <name evidence="1" type="ORF">SAMN02745243_01633</name>
</gene>
<dbReference type="AlphaFoldDB" id="A0A1M6MWW1"/>
<name>A0A1M6MWW1_9FIRM</name>
<organism evidence="1 2">
    <name type="scientific">Hespellia stercorisuis DSM 15480</name>
    <dbReference type="NCBI Taxonomy" id="1121950"/>
    <lineage>
        <taxon>Bacteria</taxon>
        <taxon>Bacillati</taxon>
        <taxon>Bacillota</taxon>
        <taxon>Clostridia</taxon>
        <taxon>Lachnospirales</taxon>
        <taxon>Lachnospiraceae</taxon>
        <taxon>Hespellia</taxon>
    </lineage>
</organism>
<evidence type="ECO:0000313" key="2">
    <source>
        <dbReference type="Proteomes" id="UP000184301"/>
    </source>
</evidence>
<dbReference type="RefSeq" id="WP_073108230.1">
    <property type="nucleotide sequence ID" value="NZ_FQZY01000020.1"/>
</dbReference>
<reference evidence="1 2" key="1">
    <citation type="submission" date="2016-11" db="EMBL/GenBank/DDBJ databases">
        <authorList>
            <person name="Jaros S."/>
            <person name="Januszkiewicz K."/>
            <person name="Wedrychowicz H."/>
        </authorList>
    </citation>
    <scope>NUCLEOTIDE SEQUENCE [LARGE SCALE GENOMIC DNA]</scope>
    <source>
        <strain evidence="1 2">DSM 15480</strain>
    </source>
</reference>
<sequence length="118" mass="13910">MKARFTTEQPAVSWQPLDNGKVDVTICLNGQEVTEEITQTVEKEQEVTHTETYWEYDFHQFREKAENISQDKVLSKPENYLDYEPVPEKTLEQTVAEQNEQIRMLTECLMEMSEAVYE</sequence>